<feature type="domain" description="Mechanosensitive ion channel MscS" evidence="8">
    <location>
        <begin position="189"/>
        <end position="255"/>
    </location>
</feature>
<evidence type="ECO:0000256" key="1">
    <source>
        <dbReference type="ARBA" id="ARBA00004651"/>
    </source>
</evidence>
<dbReference type="RefSeq" id="WP_170242060.1">
    <property type="nucleotide sequence ID" value="NZ_VLLN01000035.1"/>
</dbReference>
<dbReference type="Gene3D" id="1.10.287.1260">
    <property type="match status" value="1"/>
</dbReference>
<evidence type="ECO:0000256" key="3">
    <source>
        <dbReference type="ARBA" id="ARBA00022475"/>
    </source>
</evidence>
<dbReference type="InterPro" id="IPR023408">
    <property type="entry name" value="MscS_beta-dom_sf"/>
</dbReference>
<sequence length="360" mass="40373">MNSILEFFQQQETDSPYLYWLKEILVAVVIFALFWVLSRLLRWLLTNWVPRLTAFTATDLDDRILNRVTPPTALLVVFAGLYAALHSLPFPANVQLWVSGGVFVINVALLTNIAYRATDELLGWYGNRLAQRHGEGLDRQLIPLLEKLITIFVIATALIIILKHFNYDILSLVTALGIGSLAIGMAAKDTLANMISGFTLMIDRPFRIGDRIQLKDGNWGDVTDIGLRTTKIKTVDNTLLIIPNSDLCNTTVINQAFPDVRAKGRINLGVSYGSDVEQVKKLLVDTALEVPNVLREPIPEAYFTSFGDSTLQMALFFWVEEYTKVFPVTDTINTLLIRRLAEHGVSIPYPTQTVLLHKEG</sequence>
<dbReference type="InterPro" id="IPR011014">
    <property type="entry name" value="MscS_channel_TM-2"/>
</dbReference>
<evidence type="ECO:0000256" key="2">
    <source>
        <dbReference type="ARBA" id="ARBA00008017"/>
    </source>
</evidence>
<keyword evidence="12" id="KW-1185">Reference proteome</keyword>
<evidence type="ECO:0000256" key="4">
    <source>
        <dbReference type="ARBA" id="ARBA00022692"/>
    </source>
</evidence>
<evidence type="ECO:0000259" key="8">
    <source>
        <dbReference type="Pfam" id="PF00924"/>
    </source>
</evidence>
<gene>
    <name evidence="11" type="ORF">JN12_03707</name>
</gene>
<evidence type="ECO:0000256" key="7">
    <source>
        <dbReference type="SAM" id="Phobius"/>
    </source>
</evidence>
<evidence type="ECO:0000259" key="9">
    <source>
        <dbReference type="Pfam" id="PF21082"/>
    </source>
</evidence>
<dbReference type="Gene3D" id="2.30.30.60">
    <property type="match status" value="1"/>
</dbReference>
<comment type="caution">
    <text evidence="11">The sequence shown here is derived from an EMBL/GenBank/DDBJ whole genome shotgun (WGS) entry which is preliminary data.</text>
</comment>
<dbReference type="EMBL" id="VLLN01000035">
    <property type="protein sequence ID" value="TWJ13782.1"/>
    <property type="molecule type" value="Genomic_DNA"/>
</dbReference>
<dbReference type="SUPFAM" id="SSF82689">
    <property type="entry name" value="Mechanosensitive channel protein MscS (YggB), C-terminal domain"/>
    <property type="match status" value="1"/>
</dbReference>
<dbReference type="PANTHER" id="PTHR30566:SF25">
    <property type="entry name" value="INNER MEMBRANE PROTEIN"/>
    <property type="match status" value="1"/>
</dbReference>
<comment type="similarity">
    <text evidence="2">Belongs to the MscS (TC 1.A.23) family.</text>
</comment>
<feature type="transmembrane region" description="Helical" evidence="7">
    <location>
        <begin position="141"/>
        <end position="163"/>
    </location>
</feature>
<keyword evidence="6 7" id="KW-0472">Membrane</keyword>
<dbReference type="Proteomes" id="UP000319449">
    <property type="component" value="Unassembled WGS sequence"/>
</dbReference>
<protein>
    <submittedName>
        <fullName evidence="11">Mechanosensitive ion channel-like protein</fullName>
    </submittedName>
</protein>
<accession>A0A562V7E7</accession>
<dbReference type="GO" id="GO:0008381">
    <property type="term" value="F:mechanosensitive monoatomic ion channel activity"/>
    <property type="evidence" value="ECO:0007669"/>
    <property type="project" value="UniProtKB-ARBA"/>
</dbReference>
<dbReference type="PANTHER" id="PTHR30566">
    <property type="entry name" value="YNAI-RELATED MECHANOSENSITIVE ION CHANNEL"/>
    <property type="match status" value="1"/>
</dbReference>
<dbReference type="InterPro" id="IPR011066">
    <property type="entry name" value="MscS_channel_C_sf"/>
</dbReference>
<dbReference type="GO" id="GO:0005886">
    <property type="term" value="C:plasma membrane"/>
    <property type="evidence" value="ECO:0007669"/>
    <property type="project" value="UniProtKB-SubCell"/>
</dbReference>
<dbReference type="Pfam" id="PF00924">
    <property type="entry name" value="MS_channel_2nd"/>
    <property type="match status" value="1"/>
</dbReference>
<keyword evidence="5 7" id="KW-1133">Transmembrane helix</keyword>
<feature type="transmembrane region" description="Helical" evidence="7">
    <location>
        <begin position="17"/>
        <end position="37"/>
    </location>
</feature>
<feature type="domain" description="Mechanosensitive ion channel transmembrane helices 2/3" evidence="10">
    <location>
        <begin position="147"/>
        <end position="188"/>
    </location>
</feature>
<dbReference type="Gene3D" id="3.30.70.100">
    <property type="match status" value="1"/>
</dbReference>
<comment type="subcellular location">
    <subcellularLocation>
        <location evidence="1">Cell membrane</location>
        <topology evidence="1">Multi-pass membrane protein</topology>
    </subcellularLocation>
</comment>
<keyword evidence="4 7" id="KW-0812">Transmembrane</keyword>
<reference evidence="11 12" key="1">
    <citation type="submission" date="2019-07" db="EMBL/GenBank/DDBJ databases">
        <title>Genomic Encyclopedia of Archaeal and Bacterial Type Strains, Phase II (KMG-II): from individual species to whole genera.</title>
        <authorList>
            <person name="Goeker M."/>
        </authorList>
    </citation>
    <scope>NUCLEOTIDE SEQUENCE [LARGE SCALE GENOMIC DNA]</scope>
    <source>
        <strain evidence="11 12">ATCC BAA-1139</strain>
    </source>
</reference>
<dbReference type="SUPFAM" id="SSF82861">
    <property type="entry name" value="Mechanosensitive channel protein MscS (YggB), transmembrane region"/>
    <property type="match status" value="1"/>
</dbReference>
<dbReference type="SUPFAM" id="SSF50182">
    <property type="entry name" value="Sm-like ribonucleoproteins"/>
    <property type="match status" value="1"/>
</dbReference>
<feature type="domain" description="Mechanosensitive ion channel MscS C-terminal" evidence="9">
    <location>
        <begin position="266"/>
        <end position="347"/>
    </location>
</feature>
<dbReference type="Pfam" id="PF21088">
    <property type="entry name" value="MS_channel_1st"/>
    <property type="match status" value="1"/>
</dbReference>
<proteinExistence type="inferred from homology"/>
<evidence type="ECO:0000313" key="11">
    <source>
        <dbReference type="EMBL" id="TWJ13782.1"/>
    </source>
</evidence>
<feature type="transmembrane region" description="Helical" evidence="7">
    <location>
        <begin position="169"/>
        <end position="187"/>
    </location>
</feature>
<evidence type="ECO:0000313" key="12">
    <source>
        <dbReference type="Proteomes" id="UP000319449"/>
    </source>
</evidence>
<evidence type="ECO:0000256" key="6">
    <source>
        <dbReference type="ARBA" id="ARBA00023136"/>
    </source>
</evidence>
<dbReference type="InterPro" id="IPR006685">
    <property type="entry name" value="MscS_channel_2nd"/>
</dbReference>
<dbReference type="InterPro" id="IPR049142">
    <property type="entry name" value="MS_channel_1st"/>
</dbReference>
<feature type="transmembrane region" description="Helical" evidence="7">
    <location>
        <begin position="72"/>
        <end position="90"/>
    </location>
</feature>
<keyword evidence="3" id="KW-1003">Cell membrane</keyword>
<dbReference type="InterPro" id="IPR010920">
    <property type="entry name" value="LSM_dom_sf"/>
</dbReference>
<evidence type="ECO:0000256" key="5">
    <source>
        <dbReference type="ARBA" id="ARBA00022989"/>
    </source>
</evidence>
<dbReference type="AlphaFoldDB" id="A0A562V7E7"/>
<dbReference type="InterPro" id="IPR049278">
    <property type="entry name" value="MS_channel_C"/>
</dbReference>
<organism evidence="11 12">
    <name type="scientific">Geobacter argillaceus</name>
    <dbReference type="NCBI Taxonomy" id="345631"/>
    <lineage>
        <taxon>Bacteria</taxon>
        <taxon>Pseudomonadati</taxon>
        <taxon>Thermodesulfobacteriota</taxon>
        <taxon>Desulfuromonadia</taxon>
        <taxon>Geobacterales</taxon>
        <taxon>Geobacteraceae</taxon>
        <taxon>Geobacter</taxon>
    </lineage>
</organism>
<evidence type="ECO:0000259" key="10">
    <source>
        <dbReference type="Pfam" id="PF21088"/>
    </source>
</evidence>
<dbReference type="Pfam" id="PF21082">
    <property type="entry name" value="MS_channel_3rd"/>
    <property type="match status" value="1"/>
</dbReference>
<name>A0A562V7E7_9BACT</name>